<reference evidence="2 3" key="1">
    <citation type="journal article" date="2019" name="Sci. Rep.">
        <title>Nanopore sequencing improves the draft genome of the human pathogenic amoeba Naegleria fowleri.</title>
        <authorList>
            <person name="Liechti N."/>
            <person name="Schurch N."/>
            <person name="Bruggmann R."/>
            <person name="Wittwer M."/>
        </authorList>
    </citation>
    <scope>NUCLEOTIDE SEQUENCE [LARGE SCALE GENOMIC DNA]</scope>
    <source>
        <strain evidence="2 3">ATCC 30894</strain>
    </source>
</reference>
<evidence type="ECO:0000313" key="3">
    <source>
        <dbReference type="Proteomes" id="UP000444721"/>
    </source>
</evidence>
<evidence type="ECO:0000313" key="2">
    <source>
        <dbReference type="EMBL" id="KAF0984846.1"/>
    </source>
</evidence>
<organism evidence="2 3">
    <name type="scientific">Naegleria fowleri</name>
    <name type="common">Brain eating amoeba</name>
    <dbReference type="NCBI Taxonomy" id="5763"/>
    <lineage>
        <taxon>Eukaryota</taxon>
        <taxon>Discoba</taxon>
        <taxon>Heterolobosea</taxon>
        <taxon>Tetramitia</taxon>
        <taxon>Eutetramitia</taxon>
        <taxon>Vahlkampfiidae</taxon>
        <taxon>Naegleria</taxon>
    </lineage>
</organism>
<dbReference type="GeneID" id="68107963"/>
<dbReference type="VEuPathDB" id="AmoebaDB:NfTy_031590"/>
<proteinExistence type="predicted"/>
<name>A0A6A5CAX2_NAEFO</name>
<evidence type="ECO:0000256" key="1">
    <source>
        <dbReference type="SAM" id="MobiDB-lite"/>
    </source>
</evidence>
<sequence length="372" mass="43072">MQDKAVNHRVKLMLHAFKSEQQIGEKEEEDSSLNQKSFSSSRNESSSSSSSSSSVEENYWEDLQTYSNKLKEIMMRKIPKREKGFSCMNFGFHSQLSVSRNELERYHAKQIGISYHQGVILVNVYSWNRSLPDAIQVFDLYSREFKQSIVFEKVKNKSLLFRIEENYDGMHNDALLLADAHTISKYALKTFLNCKNEGELTSSFIWRNEKSCSCIIDWITILPSEKQVYICASHIVVLNLESGECIRTFELGEHAQFLRRIEFMDSETMIVFHRGASIFQKDQEQTWKKIQDLKQTSSFKMDMVFYDSLSKLILTSTEISQDLSIYNQDGQLLKSIITQDITQKIKLPRGMCVNFLTGELLLCLDDLVVSLL</sequence>
<feature type="region of interest" description="Disordered" evidence="1">
    <location>
        <begin position="19"/>
        <end position="53"/>
    </location>
</feature>
<dbReference type="EMBL" id="VFQX01000002">
    <property type="protein sequence ID" value="KAF0984846.1"/>
    <property type="molecule type" value="Genomic_DNA"/>
</dbReference>
<feature type="compositionally biased region" description="Low complexity" evidence="1">
    <location>
        <begin position="37"/>
        <end position="53"/>
    </location>
</feature>
<dbReference type="AlphaFoldDB" id="A0A6A5CAX2"/>
<dbReference type="RefSeq" id="XP_044569559.1">
    <property type="nucleotide sequence ID" value="XM_044711196.1"/>
</dbReference>
<protein>
    <submittedName>
        <fullName evidence="2">Uncharacterized protein</fullName>
    </submittedName>
</protein>
<dbReference type="VEuPathDB" id="AmoebaDB:NF0107800"/>
<dbReference type="OrthoDB" id="10599367at2759"/>
<keyword evidence="3" id="KW-1185">Reference proteome</keyword>
<accession>A0A6A5CAX2</accession>
<dbReference type="Proteomes" id="UP000444721">
    <property type="component" value="Unassembled WGS sequence"/>
</dbReference>
<dbReference type="VEuPathDB" id="AmoebaDB:FDP41_000745"/>
<comment type="caution">
    <text evidence="2">The sequence shown here is derived from an EMBL/GenBank/DDBJ whole genome shotgun (WGS) entry which is preliminary data.</text>
</comment>
<gene>
    <name evidence="2" type="ORF">FDP41_000745</name>
</gene>